<sequence>MGSGEVRYSSLAAGIFGDILDAVIVDVASEAHRAARLGFDRRLNTEEEEELRLSAQARAIVGESVANGDTSSKYTIDVFGQLHPAVASEIFECMNCGRPIVAGRFAPHLEKCMGKGRKARIRANANINLSQQRKVRSSPLPSYFPGGPTHTSVSSRTPPTQTSSLTPEDTQKSGLDPNDGTSEESHDDDDKVVIATSMCTSLCTLNLKYYRFPCD</sequence>
<organism evidence="1 2">
    <name type="scientific">Diphasiastrum complanatum</name>
    <name type="common">Issler's clubmoss</name>
    <name type="synonym">Lycopodium complanatum</name>
    <dbReference type="NCBI Taxonomy" id="34168"/>
    <lineage>
        <taxon>Eukaryota</taxon>
        <taxon>Viridiplantae</taxon>
        <taxon>Streptophyta</taxon>
        <taxon>Embryophyta</taxon>
        <taxon>Tracheophyta</taxon>
        <taxon>Lycopodiopsida</taxon>
        <taxon>Lycopodiales</taxon>
        <taxon>Lycopodiaceae</taxon>
        <taxon>Lycopodioideae</taxon>
        <taxon>Diphasiastrum</taxon>
    </lineage>
</organism>
<protein>
    <submittedName>
        <fullName evidence="1">Uncharacterized protein</fullName>
    </submittedName>
</protein>
<evidence type="ECO:0000313" key="1">
    <source>
        <dbReference type="EMBL" id="KAJ7565027.1"/>
    </source>
</evidence>
<gene>
    <name evidence="1" type="ORF">O6H91_02G044900</name>
</gene>
<keyword evidence="2" id="KW-1185">Reference proteome</keyword>
<accession>A0ACC2EEX0</accession>
<dbReference type="Proteomes" id="UP001162992">
    <property type="component" value="Chromosome 2"/>
</dbReference>
<evidence type="ECO:0000313" key="2">
    <source>
        <dbReference type="Proteomes" id="UP001162992"/>
    </source>
</evidence>
<name>A0ACC2EEX0_DIPCM</name>
<dbReference type="EMBL" id="CM055093">
    <property type="protein sequence ID" value="KAJ7565027.1"/>
    <property type="molecule type" value="Genomic_DNA"/>
</dbReference>
<reference evidence="2" key="1">
    <citation type="journal article" date="2024" name="Proc. Natl. Acad. Sci. U.S.A.">
        <title>Extraordinary preservation of gene collinearity over three hundred million years revealed in homosporous lycophytes.</title>
        <authorList>
            <person name="Li C."/>
            <person name="Wickell D."/>
            <person name="Kuo L.Y."/>
            <person name="Chen X."/>
            <person name="Nie B."/>
            <person name="Liao X."/>
            <person name="Peng D."/>
            <person name="Ji J."/>
            <person name="Jenkins J."/>
            <person name="Williams M."/>
            <person name="Shu S."/>
            <person name="Plott C."/>
            <person name="Barry K."/>
            <person name="Rajasekar S."/>
            <person name="Grimwood J."/>
            <person name="Han X."/>
            <person name="Sun S."/>
            <person name="Hou Z."/>
            <person name="He W."/>
            <person name="Dai G."/>
            <person name="Sun C."/>
            <person name="Schmutz J."/>
            <person name="Leebens-Mack J.H."/>
            <person name="Li F.W."/>
            <person name="Wang L."/>
        </authorList>
    </citation>
    <scope>NUCLEOTIDE SEQUENCE [LARGE SCALE GENOMIC DNA]</scope>
    <source>
        <strain evidence="2">cv. PW_Plant_1</strain>
    </source>
</reference>
<proteinExistence type="predicted"/>
<comment type="caution">
    <text evidence="1">The sequence shown here is derived from an EMBL/GenBank/DDBJ whole genome shotgun (WGS) entry which is preliminary data.</text>
</comment>